<reference evidence="1 2" key="1">
    <citation type="journal article" date="2021" name="bioRxiv">
        <title>Unique metabolic strategies in Hadean analogues reveal hints for primordial physiology.</title>
        <authorList>
            <person name="Nobu M.K."/>
            <person name="Nakai R."/>
            <person name="Tamazawa S."/>
            <person name="Mori H."/>
            <person name="Toyoda A."/>
            <person name="Ijiri A."/>
            <person name="Suzuki S."/>
            <person name="Kurokawa K."/>
            <person name="Kamagata Y."/>
            <person name="Tamaki H."/>
        </authorList>
    </citation>
    <scope>NUCLEOTIDE SEQUENCE [LARGE SCALE GENOMIC DNA]</scope>
    <source>
        <strain evidence="1">BS525</strain>
    </source>
</reference>
<protein>
    <submittedName>
        <fullName evidence="1">Uncharacterized protein</fullName>
    </submittedName>
</protein>
<proteinExistence type="predicted"/>
<evidence type="ECO:0000313" key="1">
    <source>
        <dbReference type="EMBL" id="MBT9146137.1"/>
    </source>
</evidence>
<accession>A0A9E2BJ54</accession>
<name>A0A9E2BJ54_PSYF1</name>
<comment type="caution">
    <text evidence="1">The sequence shown here is derived from an EMBL/GenBank/DDBJ whole genome shotgun (WGS) entry which is preliminary data.</text>
</comment>
<evidence type="ECO:0000313" key="2">
    <source>
        <dbReference type="Proteomes" id="UP000811545"/>
    </source>
</evidence>
<dbReference type="AlphaFoldDB" id="A0A9E2BJ54"/>
<dbReference type="Proteomes" id="UP000811545">
    <property type="component" value="Unassembled WGS sequence"/>
</dbReference>
<sequence length="67" mass="7642">MLTITNFKEAQELTATKVFDGVLSINSPGFWAIAPDYKGTLVQLHFEDVLLMPSCFIEPRHYPTFNH</sequence>
<gene>
    <name evidence="1" type="ORF">DDT42_02019</name>
</gene>
<dbReference type="EMBL" id="QLTW01000339">
    <property type="protein sequence ID" value="MBT9146137.1"/>
    <property type="molecule type" value="Genomic_DNA"/>
</dbReference>
<organism evidence="1 2">
    <name type="scientific">Psychracetigena formicireducens</name>
    <dbReference type="NCBI Taxonomy" id="2986056"/>
    <lineage>
        <taxon>Bacteria</taxon>
        <taxon>Bacillati</taxon>
        <taxon>Candidatus Lithacetigenota</taxon>
        <taxon>Candidatus Psychracetigena</taxon>
    </lineage>
</organism>